<gene>
    <name evidence="3" type="ORF">H310_09957</name>
</gene>
<feature type="region of interest" description="Disordered" evidence="1">
    <location>
        <begin position="229"/>
        <end position="262"/>
    </location>
</feature>
<keyword evidence="2" id="KW-0812">Transmembrane</keyword>
<evidence type="ECO:0000256" key="2">
    <source>
        <dbReference type="SAM" id="Phobius"/>
    </source>
</evidence>
<dbReference type="GeneID" id="20087007"/>
<feature type="transmembrane region" description="Helical" evidence="2">
    <location>
        <begin position="12"/>
        <end position="31"/>
    </location>
</feature>
<name>A0A024TUY0_9STRA</name>
<feature type="compositionally biased region" description="Polar residues" evidence="1">
    <location>
        <begin position="229"/>
        <end position="238"/>
    </location>
</feature>
<protein>
    <submittedName>
        <fullName evidence="3">Uncharacterized protein</fullName>
    </submittedName>
</protein>
<dbReference type="AlphaFoldDB" id="A0A024TUY0"/>
<dbReference type="OrthoDB" id="78983at2759"/>
<accession>A0A024TUY0</accession>
<reference evidence="3" key="1">
    <citation type="submission" date="2013-12" db="EMBL/GenBank/DDBJ databases">
        <title>The Genome Sequence of Aphanomyces invadans NJM9701.</title>
        <authorList>
            <consortium name="The Broad Institute Genomics Platform"/>
            <person name="Russ C."/>
            <person name="Tyler B."/>
            <person name="van West P."/>
            <person name="Dieguez-Uribeondo J."/>
            <person name="Young S.K."/>
            <person name="Zeng Q."/>
            <person name="Gargeya S."/>
            <person name="Fitzgerald M."/>
            <person name="Abouelleil A."/>
            <person name="Alvarado L."/>
            <person name="Chapman S.B."/>
            <person name="Gainer-Dewar J."/>
            <person name="Goldberg J."/>
            <person name="Griggs A."/>
            <person name="Gujja S."/>
            <person name="Hansen M."/>
            <person name="Howarth C."/>
            <person name="Imamovic A."/>
            <person name="Ireland A."/>
            <person name="Larimer J."/>
            <person name="McCowan C."/>
            <person name="Murphy C."/>
            <person name="Pearson M."/>
            <person name="Poon T.W."/>
            <person name="Priest M."/>
            <person name="Roberts A."/>
            <person name="Saif S."/>
            <person name="Shea T."/>
            <person name="Sykes S."/>
            <person name="Wortman J."/>
            <person name="Nusbaum C."/>
            <person name="Birren B."/>
        </authorList>
    </citation>
    <scope>NUCLEOTIDE SEQUENCE [LARGE SCALE GENOMIC DNA]</scope>
    <source>
        <strain evidence="3">NJM9701</strain>
    </source>
</reference>
<dbReference type="eggNOG" id="ENOG502S9DF">
    <property type="taxonomic scope" value="Eukaryota"/>
</dbReference>
<dbReference type="RefSeq" id="XP_008874403.1">
    <property type="nucleotide sequence ID" value="XM_008876181.1"/>
</dbReference>
<dbReference type="EMBL" id="KI913974">
    <property type="protein sequence ID" value="ETV97157.1"/>
    <property type="molecule type" value="Genomic_DNA"/>
</dbReference>
<sequence>MKHNPPADISLALWIGGGSLLAIAFLLRMYCRRRRTRFHSPLDVSSVTLSENIARRKLDLQRFIHSLQRQLANRQQQLEMHDRVEQVLTTREMLESPPSDDRQWVEIMRRGKEMYQDEWEVGENGNLPLGVLFNMHKEELLATARATPRQAASSHAKDIERQNQATLLLHEAMQTSRQQSVQGASAAAVIPAASQWKSQRRVGTTSTPMVGKEKAVPAAVETSSIWSHHRFPSQSSHTVPQRQPPSPVPRLNLTALAGTPSPPGQVVSIKDIFKRLQA</sequence>
<keyword evidence="2" id="KW-1133">Transmembrane helix</keyword>
<keyword evidence="2" id="KW-0472">Membrane</keyword>
<proteinExistence type="predicted"/>
<organism evidence="3">
    <name type="scientific">Aphanomyces invadans</name>
    <dbReference type="NCBI Taxonomy" id="157072"/>
    <lineage>
        <taxon>Eukaryota</taxon>
        <taxon>Sar</taxon>
        <taxon>Stramenopiles</taxon>
        <taxon>Oomycota</taxon>
        <taxon>Saprolegniomycetes</taxon>
        <taxon>Saprolegniales</taxon>
        <taxon>Verrucalvaceae</taxon>
        <taxon>Aphanomyces</taxon>
    </lineage>
</organism>
<evidence type="ECO:0000313" key="3">
    <source>
        <dbReference type="EMBL" id="ETV97157.1"/>
    </source>
</evidence>
<dbReference type="VEuPathDB" id="FungiDB:H310_09957"/>
<evidence type="ECO:0000256" key="1">
    <source>
        <dbReference type="SAM" id="MobiDB-lite"/>
    </source>
</evidence>